<evidence type="ECO:0000259" key="2">
    <source>
        <dbReference type="Pfam" id="PF08501"/>
    </source>
</evidence>
<dbReference type="InterPro" id="IPR036291">
    <property type="entry name" value="NAD(P)-bd_dom_sf"/>
</dbReference>
<dbReference type="InterPro" id="IPR013708">
    <property type="entry name" value="Shikimate_DH-bd_N"/>
</dbReference>
<dbReference type="AlphaFoldDB" id="A0A1L9X6G8"/>
<dbReference type="InterPro" id="IPR046346">
    <property type="entry name" value="Aminoacid_DH-like_N_sf"/>
</dbReference>
<evidence type="ECO:0008006" key="6">
    <source>
        <dbReference type="Google" id="ProtNLM"/>
    </source>
</evidence>
<dbReference type="SUPFAM" id="SSF51735">
    <property type="entry name" value="NAD(P)-binding Rossmann-fold domains"/>
    <property type="match status" value="1"/>
</dbReference>
<dbReference type="GO" id="GO:0019632">
    <property type="term" value="P:shikimate metabolic process"/>
    <property type="evidence" value="ECO:0007669"/>
    <property type="project" value="TreeGrafter"/>
</dbReference>
<dbReference type="Proteomes" id="UP000184546">
    <property type="component" value="Unassembled WGS sequence"/>
</dbReference>
<dbReference type="GO" id="GO:0009423">
    <property type="term" value="P:chorismate biosynthetic process"/>
    <property type="evidence" value="ECO:0007669"/>
    <property type="project" value="UniProtKB-UniPathway"/>
</dbReference>
<keyword evidence="5" id="KW-1185">Reference proteome</keyword>
<dbReference type="RefSeq" id="XP_020060361.1">
    <property type="nucleotide sequence ID" value="XM_020197282.1"/>
</dbReference>
<feature type="domain" description="SDH C-terminal" evidence="3">
    <location>
        <begin position="266"/>
        <end position="292"/>
    </location>
</feature>
<dbReference type="EMBL" id="KV878971">
    <property type="protein sequence ID" value="OJK04022.1"/>
    <property type="molecule type" value="Genomic_DNA"/>
</dbReference>
<organism evidence="4 5">
    <name type="scientific">Aspergillus aculeatus (strain ATCC 16872 / CBS 172.66 / WB 5094)</name>
    <dbReference type="NCBI Taxonomy" id="690307"/>
    <lineage>
        <taxon>Eukaryota</taxon>
        <taxon>Fungi</taxon>
        <taxon>Dikarya</taxon>
        <taxon>Ascomycota</taxon>
        <taxon>Pezizomycotina</taxon>
        <taxon>Eurotiomycetes</taxon>
        <taxon>Eurotiomycetidae</taxon>
        <taxon>Eurotiales</taxon>
        <taxon>Aspergillaceae</taxon>
        <taxon>Aspergillus</taxon>
        <taxon>Aspergillus subgen. Circumdati</taxon>
    </lineage>
</organism>
<dbReference type="OMA" id="FEQYRLW"/>
<evidence type="ECO:0000313" key="4">
    <source>
        <dbReference type="EMBL" id="OJK04022.1"/>
    </source>
</evidence>
<name>A0A1L9X6G8_ASPA1</name>
<dbReference type="InterPro" id="IPR022893">
    <property type="entry name" value="Shikimate_DH_fam"/>
</dbReference>
<evidence type="ECO:0000313" key="5">
    <source>
        <dbReference type="Proteomes" id="UP000184546"/>
    </source>
</evidence>
<accession>A0A1L9X6G8</accession>
<sequence>MTTPKTYHIFGQTLATSLSPTLHNAAFAHHRLPHHYTIQECPSLVAVQHLIDAPTFGGASVTMPHKLTAFPLCDAVSDAARQIGAINTLIAETRDGQRVITGDNTDWRGLYELVVEYFAGRGACPSRGDEVKAGGTTTGKTGLVLGAGGAARAAVYALLQANFARIVVANRTVGKAGTIVRDFEGLAGPNGSTCEIVAMEYPIPAVAELKPDVVIGTVPGDVVIETDVEGLFAEREHGLVVEMAYKPRVTGLMRAGTQAGWEVQDGLEVLLRQGFVQYSLWTGREAPVEVMRGSIGSPAGSV</sequence>
<dbReference type="VEuPathDB" id="FungiDB:ASPACDRAFT_1852938"/>
<dbReference type="STRING" id="690307.A0A1L9X6G8"/>
<dbReference type="SUPFAM" id="SSF53223">
    <property type="entry name" value="Aminoacid dehydrogenase-like, N-terminal domain"/>
    <property type="match status" value="1"/>
</dbReference>
<reference evidence="5" key="1">
    <citation type="journal article" date="2017" name="Genome Biol.">
        <title>Comparative genomics reveals high biological diversity and specific adaptations in the industrially and medically important fungal genus Aspergillus.</title>
        <authorList>
            <person name="de Vries R.P."/>
            <person name="Riley R."/>
            <person name="Wiebenga A."/>
            <person name="Aguilar-Osorio G."/>
            <person name="Amillis S."/>
            <person name="Uchima C.A."/>
            <person name="Anderluh G."/>
            <person name="Asadollahi M."/>
            <person name="Askin M."/>
            <person name="Barry K."/>
            <person name="Battaglia E."/>
            <person name="Bayram O."/>
            <person name="Benocci T."/>
            <person name="Braus-Stromeyer S.A."/>
            <person name="Caldana C."/>
            <person name="Canovas D."/>
            <person name="Cerqueira G.C."/>
            <person name="Chen F."/>
            <person name="Chen W."/>
            <person name="Choi C."/>
            <person name="Clum A."/>
            <person name="Dos Santos R.A."/>
            <person name="Damasio A.R."/>
            <person name="Diallinas G."/>
            <person name="Emri T."/>
            <person name="Fekete E."/>
            <person name="Flipphi M."/>
            <person name="Freyberg S."/>
            <person name="Gallo A."/>
            <person name="Gournas C."/>
            <person name="Habgood R."/>
            <person name="Hainaut M."/>
            <person name="Harispe M.L."/>
            <person name="Henrissat B."/>
            <person name="Hilden K.S."/>
            <person name="Hope R."/>
            <person name="Hossain A."/>
            <person name="Karabika E."/>
            <person name="Karaffa L."/>
            <person name="Karanyi Z."/>
            <person name="Krasevec N."/>
            <person name="Kuo A."/>
            <person name="Kusch H."/>
            <person name="LaButti K."/>
            <person name="Lagendijk E.L."/>
            <person name="Lapidus A."/>
            <person name="Levasseur A."/>
            <person name="Lindquist E."/>
            <person name="Lipzen A."/>
            <person name="Logrieco A.F."/>
            <person name="MacCabe A."/>
            <person name="Maekelae M.R."/>
            <person name="Malavazi I."/>
            <person name="Melin P."/>
            <person name="Meyer V."/>
            <person name="Mielnichuk N."/>
            <person name="Miskei M."/>
            <person name="Molnar A.P."/>
            <person name="Mule G."/>
            <person name="Ngan C.Y."/>
            <person name="Orejas M."/>
            <person name="Orosz E."/>
            <person name="Ouedraogo J.P."/>
            <person name="Overkamp K.M."/>
            <person name="Park H.-S."/>
            <person name="Perrone G."/>
            <person name="Piumi F."/>
            <person name="Punt P.J."/>
            <person name="Ram A.F."/>
            <person name="Ramon A."/>
            <person name="Rauscher S."/>
            <person name="Record E."/>
            <person name="Riano-Pachon D.M."/>
            <person name="Robert V."/>
            <person name="Roehrig J."/>
            <person name="Ruller R."/>
            <person name="Salamov A."/>
            <person name="Salih N.S."/>
            <person name="Samson R.A."/>
            <person name="Sandor E."/>
            <person name="Sanguinetti M."/>
            <person name="Schuetze T."/>
            <person name="Sepcic K."/>
            <person name="Shelest E."/>
            <person name="Sherlock G."/>
            <person name="Sophianopoulou V."/>
            <person name="Squina F.M."/>
            <person name="Sun H."/>
            <person name="Susca A."/>
            <person name="Todd R.B."/>
            <person name="Tsang A."/>
            <person name="Unkles S.E."/>
            <person name="van de Wiele N."/>
            <person name="van Rossen-Uffink D."/>
            <person name="Oliveira J.V."/>
            <person name="Vesth T.C."/>
            <person name="Visser J."/>
            <person name="Yu J.-H."/>
            <person name="Zhou M."/>
            <person name="Andersen M.R."/>
            <person name="Archer D.B."/>
            <person name="Baker S.E."/>
            <person name="Benoit I."/>
            <person name="Brakhage A.A."/>
            <person name="Braus G.H."/>
            <person name="Fischer R."/>
            <person name="Frisvad J.C."/>
            <person name="Goldman G.H."/>
            <person name="Houbraken J."/>
            <person name="Oakley B."/>
            <person name="Pocsi I."/>
            <person name="Scazzocchio C."/>
            <person name="Seiboth B."/>
            <person name="vanKuyk P.A."/>
            <person name="Wortman J."/>
            <person name="Dyer P.S."/>
            <person name="Grigoriev I.V."/>
        </authorList>
    </citation>
    <scope>NUCLEOTIDE SEQUENCE [LARGE SCALE GENOMIC DNA]</scope>
    <source>
        <strain evidence="5">ATCC 16872 / CBS 172.66 / WB 5094</strain>
    </source>
</reference>
<dbReference type="PANTHER" id="PTHR21089">
    <property type="entry name" value="SHIKIMATE DEHYDROGENASE"/>
    <property type="match status" value="1"/>
</dbReference>
<protein>
    <recommendedName>
        <fullName evidence="6">Shikimate dehydrogenase substrate binding N-terminal domain-containing protein</fullName>
    </recommendedName>
</protein>
<dbReference type="GeneID" id="30971096"/>
<feature type="domain" description="Quinate/shikimate 5-dehydrogenase/glutamyl-tRNA reductase" evidence="1">
    <location>
        <begin position="136"/>
        <end position="185"/>
    </location>
</feature>
<dbReference type="PANTHER" id="PTHR21089:SF26">
    <property type="entry name" value="AROM POLYPEPTIDE, PUTATIVE-RELATED"/>
    <property type="match status" value="1"/>
</dbReference>
<gene>
    <name evidence="4" type="ORF">ASPACDRAFT_1852938</name>
</gene>
<dbReference type="InterPro" id="IPR006151">
    <property type="entry name" value="Shikm_DH/Glu-tRNA_Rdtase"/>
</dbReference>
<dbReference type="GO" id="GO:0004764">
    <property type="term" value="F:shikimate 3-dehydrogenase (NADP+) activity"/>
    <property type="evidence" value="ECO:0007669"/>
    <property type="project" value="InterPro"/>
</dbReference>
<dbReference type="Gene3D" id="3.40.50.10860">
    <property type="entry name" value="Leucine Dehydrogenase, chain A, domain 1"/>
    <property type="match status" value="1"/>
</dbReference>
<proteinExistence type="predicted"/>
<evidence type="ECO:0000259" key="1">
    <source>
        <dbReference type="Pfam" id="PF01488"/>
    </source>
</evidence>
<dbReference type="OrthoDB" id="204377at2759"/>
<dbReference type="Pfam" id="PF18317">
    <property type="entry name" value="SDH_C"/>
    <property type="match status" value="1"/>
</dbReference>
<evidence type="ECO:0000259" key="3">
    <source>
        <dbReference type="Pfam" id="PF18317"/>
    </source>
</evidence>
<dbReference type="UniPathway" id="UPA00053">
    <property type="reaction ID" value="UER00087"/>
</dbReference>
<dbReference type="Pfam" id="PF01488">
    <property type="entry name" value="Shikimate_DH"/>
    <property type="match status" value="1"/>
</dbReference>
<feature type="domain" description="Shikimate dehydrogenase substrate binding N-terminal" evidence="2">
    <location>
        <begin position="9"/>
        <end position="89"/>
    </location>
</feature>
<dbReference type="Gene3D" id="3.40.50.720">
    <property type="entry name" value="NAD(P)-binding Rossmann-like Domain"/>
    <property type="match status" value="1"/>
</dbReference>
<dbReference type="InterPro" id="IPR041121">
    <property type="entry name" value="SDH_C"/>
</dbReference>
<dbReference type="Pfam" id="PF08501">
    <property type="entry name" value="Shikimate_dh_N"/>
    <property type="match status" value="1"/>
</dbReference>